<protein>
    <submittedName>
        <fullName evidence="7">NnrU protein</fullName>
    </submittedName>
</protein>
<feature type="transmembrane region" description="Helical" evidence="5">
    <location>
        <begin position="164"/>
        <end position="186"/>
    </location>
</feature>
<accession>A0A918NJI5</accession>
<evidence type="ECO:0000256" key="4">
    <source>
        <dbReference type="ARBA" id="ARBA00023136"/>
    </source>
</evidence>
<keyword evidence="2 5" id="KW-0812">Transmembrane</keyword>
<keyword evidence="4 5" id="KW-0472">Membrane</keyword>
<gene>
    <name evidence="7" type="ORF">GCM10007392_44460</name>
</gene>
<evidence type="ECO:0000256" key="5">
    <source>
        <dbReference type="SAM" id="Phobius"/>
    </source>
</evidence>
<dbReference type="Proteomes" id="UP000626148">
    <property type="component" value="Unassembled WGS sequence"/>
</dbReference>
<evidence type="ECO:0000256" key="2">
    <source>
        <dbReference type="ARBA" id="ARBA00022692"/>
    </source>
</evidence>
<proteinExistence type="predicted"/>
<feature type="transmembrane region" description="Helical" evidence="5">
    <location>
        <begin position="113"/>
        <end position="143"/>
    </location>
</feature>
<feature type="domain" description="NnrU" evidence="6">
    <location>
        <begin position="3"/>
        <end position="190"/>
    </location>
</feature>
<keyword evidence="8" id="KW-1185">Reference proteome</keyword>
<name>A0A918NJI5_9GAMM</name>
<comment type="caution">
    <text evidence="7">The sequence shown here is derived from an EMBL/GenBank/DDBJ whole genome shotgun (WGS) entry which is preliminary data.</text>
</comment>
<reference evidence="7" key="2">
    <citation type="submission" date="2020-09" db="EMBL/GenBank/DDBJ databases">
        <authorList>
            <person name="Sun Q."/>
            <person name="Kim S."/>
        </authorList>
    </citation>
    <scope>NUCLEOTIDE SEQUENCE</scope>
    <source>
        <strain evidence="7">KCTC 22169</strain>
    </source>
</reference>
<sequence>MAILILGLVLFLGIHSTRTLAPGVRESAVQSMGLNPWKGLYSVISLVGFVLIIWGYGEVRYTPTWVWVPPVWTRHIAALLLIPAFILLVAAYVPGTHMKARLGHPMVLATKTWAFAHLVSNGTVADILLFGGFLGWAILYYAIARRRDRAEGVTRPAVSGTRDLIAVIVGLVFYGVFALVLHEWLIGVKPFG</sequence>
<dbReference type="GO" id="GO:0016020">
    <property type="term" value="C:membrane"/>
    <property type="evidence" value="ECO:0007669"/>
    <property type="project" value="UniProtKB-SubCell"/>
</dbReference>
<feature type="transmembrane region" description="Helical" evidence="5">
    <location>
        <begin position="40"/>
        <end position="59"/>
    </location>
</feature>
<organism evidence="7 8">
    <name type="scientific">Saccharospirillum salsuginis</name>
    <dbReference type="NCBI Taxonomy" id="418750"/>
    <lineage>
        <taxon>Bacteria</taxon>
        <taxon>Pseudomonadati</taxon>
        <taxon>Pseudomonadota</taxon>
        <taxon>Gammaproteobacteria</taxon>
        <taxon>Oceanospirillales</taxon>
        <taxon>Saccharospirillaceae</taxon>
        <taxon>Saccharospirillum</taxon>
    </lineage>
</organism>
<evidence type="ECO:0000256" key="1">
    <source>
        <dbReference type="ARBA" id="ARBA00004141"/>
    </source>
</evidence>
<dbReference type="RefSeq" id="WP_189612944.1">
    <property type="nucleotide sequence ID" value="NZ_BMXR01000015.1"/>
</dbReference>
<comment type="subcellular location">
    <subcellularLocation>
        <location evidence="1">Membrane</location>
        <topology evidence="1">Multi-pass membrane protein</topology>
    </subcellularLocation>
</comment>
<reference evidence="7" key="1">
    <citation type="journal article" date="2014" name="Int. J. Syst. Evol. Microbiol.">
        <title>Complete genome sequence of Corynebacterium casei LMG S-19264T (=DSM 44701T), isolated from a smear-ripened cheese.</title>
        <authorList>
            <consortium name="US DOE Joint Genome Institute (JGI-PGF)"/>
            <person name="Walter F."/>
            <person name="Albersmeier A."/>
            <person name="Kalinowski J."/>
            <person name="Ruckert C."/>
        </authorList>
    </citation>
    <scope>NUCLEOTIDE SEQUENCE</scope>
    <source>
        <strain evidence="7">KCTC 22169</strain>
    </source>
</reference>
<evidence type="ECO:0000313" key="7">
    <source>
        <dbReference type="EMBL" id="GGX72148.1"/>
    </source>
</evidence>
<evidence type="ECO:0000256" key="3">
    <source>
        <dbReference type="ARBA" id="ARBA00022989"/>
    </source>
</evidence>
<evidence type="ECO:0000259" key="6">
    <source>
        <dbReference type="Pfam" id="PF07298"/>
    </source>
</evidence>
<dbReference type="Pfam" id="PF07298">
    <property type="entry name" value="NnrU"/>
    <property type="match status" value="1"/>
</dbReference>
<dbReference type="EMBL" id="BMXR01000015">
    <property type="protein sequence ID" value="GGX72148.1"/>
    <property type="molecule type" value="Genomic_DNA"/>
</dbReference>
<evidence type="ECO:0000313" key="8">
    <source>
        <dbReference type="Proteomes" id="UP000626148"/>
    </source>
</evidence>
<dbReference type="InterPro" id="IPR009915">
    <property type="entry name" value="NnrU_dom"/>
</dbReference>
<dbReference type="AlphaFoldDB" id="A0A918NJI5"/>
<keyword evidence="3 5" id="KW-1133">Transmembrane helix</keyword>
<feature type="transmembrane region" description="Helical" evidence="5">
    <location>
        <begin position="71"/>
        <end position="93"/>
    </location>
</feature>